<accession>A0A7W7ZYP2</accession>
<organism evidence="3 4">
    <name type="scientific">Nonomuraea endophytica</name>
    <dbReference type="NCBI Taxonomy" id="714136"/>
    <lineage>
        <taxon>Bacteria</taxon>
        <taxon>Bacillati</taxon>
        <taxon>Actinomycetota</taxon>
        <taxon>Actinomycetes</taxon>
        <taxon>Streptosporangiales</taxon>
        <taxon>Streptosporangiaceae</taxon>
        <taxon>Nonomuraea</taxon>
    </lineage>
</organism>
<feature type="transmembrane region" description="Helical" evidence="1">
    <location>
        <begin position="56"/>
        <end position="83"/>
    </location>
</feature>
<keyword evidence="1" id="KW-0472">Membrane</keyword>
<dbReference type="Pfam" id="PF14219">
    <property type="entry name" value="DUF4328"/>
    <property type="match status" value="1"/>
</dbReference>
<keyword evidence="1" id="KW-0812">Transmembrane</keyword>
<dbReference type="RefSeq" id="WP_312896245.1">
    <property type="nucleotide sequence ID" value="NZ_JACHIN010000002.1"/>
</dbReference>
<dbReference type="AlphaFoldDB" id="A0A7W7ZYP2"/>
<evidence type="ECO:0000259" key="2">
    <source>
        <dbReference type="Pfam" id="PF14219"/>
    </source>
</evidence>
<dbReference type="Proteomes" id="UP000568380">
    <property type="component" value="Unassembled WGS sequence"/>
</dbReference>
<evidence type="ECO:0000313" key="3">
    <source>
        <dbReference type="EMBL" id="MBB5076276.1"/>
    </source>
</evidence>
<protein>
    <submittedName>
        <fullName evidence="3">Putative membrane protein</fullName>
    </submittedName>
</protein>
<keyword evidence="4" id="KW-1185">Reference proteome</keyword>
<feature type="domain" description="DUF4328" evidence="2">
    <location>
        <begin position="51"/>
        <end position="193"/>
    </location>
</feature>
<feature type="transmembrane region" description="Helical" evidence="1">
    <location>
        <begin position="169"/>
        <end position="189"/>
    </location>
</feature>
<reference evidence="3 4" key="1">
    <citation type="submission" date="2020-08" db="EMBL/GenBank/DDBJ databases">
        <title>Genomic Encyclopedia of Type Strains, Phase IV (KMG-IV): sequencing the most valuable type-strain genomes for metagenomic binning, comparative biology and taxonomic classification.</title>
        <authorList>
            <person name="Goeker M."/>
        </authorList>
    </citation>
    <scope>NUCLEOTIDE SEQUENCE [LARGE SCALE GENOMIC DNA]</scope>
    <source>
        <strain evidence="3 4">DSM 45385</strain>
    </source>
</reference>
<feature type="transmembrane region" description="Helical" evidence="1">
    <location>
        <begin position="136"/>
        <end position="157"/>
    </location>
</feature>
<sequence>MRAVQTPPTGAASAVYLTLVTQVLSLGALVVFEQVRGRSLAGQIAALGGEARGSQAVVGAVTVFAVLMMLLVGTTVAAAIAYLTWLIRARQVNAPAAPAAPVLAAWLVPGVNLIAPFVLADEVWRGARPPFDRRGRWLSLLTAWWVSCLAAVFLVAARLLDTSAGELTGLGLTELAVTLLAAVLCAWTVRDITAIQRSLHDSPQVRRLPLARSRPARHAASDVAS</sequence>
<proteinExistence type="predicted"/>
<feature type="transmembrane region" description="Helical" evidence="1">
    <location>
        <begin position="14"/>
        <end position="35"/>
    </location>
</feature>
<dbReference type="EMBL" id="JACHIN010000002">
    <property type="protein sequence ID" value="MBB5076276.1"/>
    <property type="molecule type" value="Genomic_DNA"/>
</dbReference>
<dbReference type="InterPro" id="IPR025565">
    <property type="entry name" value="DUF4328"/>
</dbReference>
<feature type="transmembrane region" description="Helical" evidence="1">
    <location>
        <begin position="103"/>
        <end position="124"/>
    </location>
</feature>
<gene>
    <name evidence="3" type="ORF">HNR40_001740</name>
</gene>
<evidence type="ECO:0000256" key="1">
    <source>
        <dbReference type="SAM" id="Phobius"/>
    </source>
</evidence>
<comment type="caution">
    <text evidence="3">The sequence shown here is derived from an EMBL/GenBank/DDBJ whole genome shotgun (WGS) entry which is preliminary data.</text>
</comment>
<evidence type="ECO:0000313" key="4">
    <source>
        <dbReference type="Proteomes" id="UP000568380"/>
    </source>
</evidence>
<name>A0A7W7ZYP2_9ACTN</name>
<keyword evidence="1" id="KW-1133">Transmembrane helix</keyword>